<gene>
    <name evidence="4" type="ORF">SAMN05421546_1113</name>
</gene>
<dbReference type="GO" id="GO:0016020">
    <property type="term" value="C:membrane"/>
    <property type="evidence" value="ECO:0007669"/>
    <property type="project" value="TreeGrafter"/>
</dbReference>
<keyword evidence="2 4" id="KW-0378">Hydrolase</keyword>
<dbReference type="PRINTS" id="PR00111">
    <property type="entry name" value="ABHYDROLASE"/>
</dbReference>
<dbReference type="Gene3D" id="3.40.50.1820">
    <property type="entry name" value="alpha/beta hydrolase"/>
    <property type="match status" value="1"/>
</dbReference>
<evidence type="ECO:0000313" key="5">
    <source>
        <dbReference type="Proteomes" id="UP000241788"/>
    </source>
</evidence>
<organism evidence="4 5">
    <name type="scientific">Solilutibacter tolerans</name>
    <dbReference type="NCBI Taxonomy" id="1604334"/>
    <lineage>
        <taxon>Bacteria</taxon>
        <taxon>Pseudomonadati</taxon>
        <taxon>Pseudomonadota</taxon>
        <taxon>Gammaproteobacteria</taxon>
        <taxon>Lysobacterales</taxon>
        <taxon>Lysobacteraceae</taxon>
        <taxon>Solilutibacter</taxon>
    </lineage>
</organism>
<proteinExistence type="inferred from homology"/>
<dbReference type="PANTHER" id="PTHR43798:SF14">
    <property type="entry name" value="SERINE HYDROLASE-LIKE PROTEIN DDB_G0286239"/>
    <property type="match status" value="1"/>
</dbReference>
<comment type="similarity">
    <text evidence="1">Belongs to the AB hydrolase superfamily.</text>
</comment>
<dbReference type="Pfam" id="PF00561">
    <property type="entry name" value="Abhydrolase_1"/>
    <property type="match status" value="1"/>
</dbReference>
<dbReference type="AlphaFoldDB" id="A0A1N6RW68"/>
<evidence type="ECO:0000256" key="1">
    <source>
        <dbReference type="ARBA" id="ARBA00008645"/>
    </source>
</evidence>
<dbReference type="PANTHER" id="PTHR43798">
    <property type="entry name" value="MONOACYLGLYCEROL LIPASE"/>
    <property type="match status" value="1"/>
</dbReference>
<sequence length="284" mass="30731">MSITLEEAILDIPLGRLHALRGGRAGAAKVLALHGWLDNAASFVPLAPYLGDIELVALDLPGHGRSVHLPLGAHYTFEVAVHHALDAADALGWDSFRLLGHSMGAGIASLVAASAPERIEKLVCIEALGGLSDTPNNTAKRMREAITASRTLRDKPLRVFPSAEPAIHARMRANHMSEPVARLIVERGIRPADGGWEWSSDQRLTVPTFMRPVDAQIDNLVAGIECPTRVIFADPAQVYLPDEIRRRYAACLPDGELFVMPGTHHLHMEAPKDVAKVIGDFLAS</sequence>
<dbReference type="Proteomes" id="UP000241788">
    <property type="component" value="Unassembled WGS sequence"/>
</dbReference>
<feature type="domain" description="AB hydrolase-1" evidence="3">
    <location>
        <begin position="30"/>
        <end position="132"/>
    </location>
</feature>
<dbReference type="InterPro" id="IPR029058">
    <property type="entry name" value="AB_hydrolase_fold"/>
</dbReference>
<keyword evidence="5" id="KW-1185">Reference proteome</keyword>
<accession>A0A1N6RW68</accession>
<dbReference type="SUPFAM" id="SSF53474">
    <property type="entry name" value="alpha/beta-Hydrolases"/>
    <property type="match status" value="1"/>
</dbReference>
<dbReference type="InterPro" id="IPR050266">
    <property type="entry name" value="AB_hydrolase_sf"/>
</dbReference>
<evidence type="ECO:0000259" key="3">
    <source>
        <dbReference type="Pfam" id="PF00561"/>
    </source>
</evidence>
<protein>
    <submittedName>
        <fullName evidence="4">Epoxide hydrolase. Serine peptidase. MEROPS family S33</fullName>
    </submittedName>
</protein>
<name>A0A1N6RW68_9GAMM</name>
<dbReference type="STRING" id="1604334.SAMN05421546_1113"/>
<dbReference type="EMBL" id="FTLW01000002">
    <property type="protein sequence ID" value="SIQ33115.1"/>
    <property type="molecule type" value="Genomic_DNA"/>
</dbReference>
<evidence type="ECO:0000313" key="4">
    <source>
        <dbReference type="EMBL" id="SIQ33115.1"/>
    </source>
</evidence>
<dbReference type="GO" id="GO:0016787">
    <property type="term" value="F:hydrolase activity"/>
    <property type="evidence" value="ECO:0007669"/>
    <property type="project" value="UniProtKB-KW"/>
</dbReference>
<dbReference type="OrthoDB" id="149912at2"/>
<reference evidence="5" key="1">
    <citation type="submission" date="2017-01" db="EMBL/GenBank/DDBJ databases">
        <authorList>
            <person name="Varghese N."/>
            <person name="Submissions S."/>
        </authorList>
    </citation>
    <scope>NUCLEOTIDE SEQUENCE [LARGE SCALE GENOMIC DNA]</scope>
    <source>
        <strain evidence="5">UM1</strain>
    </source>
</reference>
<dbReference type="InterPro" id="IPR000073">
    <property type="entry name" value="AB_hydrolase_1"/>
</dbReference>
<evidence type="ECO:0000256" key="2">
    <source>
        <dbReference type="ARBA" id="ARBA00022801"/>
    </source>
</evidence>
<dbReference type="RefSeq" id="WP_076586063.1">
    <property type="nucleotide sequence ID" value="NZ_FTLW01000002.1"/>
</dbReference>